<protein>
    <submittedName>
        <fullName evidence="3">Protein DEFECTIVE IN MERISTEM SILENCING 3</fullName>
    </submittedName>
</protein>
<dbReference type="RefSeq" id="XP_018434567.1">
    <property type="nucleotide sequence ID" value="XM_018579065.2"/>
</dbReference>
<name>A0A6J0JG09_RAPSA</name>
<dbReference type="AlphaFoldDB" id="A0A6J0JG09"/>
<organism evidence="2 3">
    <name type="scientific">Raphanus sativus</name>
    <name type="common">Radish</name>
    <name type="synonym">Raphanus raphanistrum var. sativus</name>
    <dbReference type="NCBI Taxonomy" id="3726"/>
    <lineage>
        <taxon>Eukaryota</taxon>
        <taxon>Viridiplantae</taxon>
        <taxon>Streptophyta</taxon>
        <taxon>Embryophyta</taxon>
        <taxon>Tracheophyta</taxon>
        <taxon>Spermatophyta</taxon>
        <taxon>Magnoliopsida</taxon>
        <taxon>eudicotyledons</taxon>
        <taxon>Gunneridae</taxon>
        <taxon>Pentapetalae</taxon>
        <taxon>rosids</taxon>
        <taxon>malvids</taxon>
        <taxon>Brassicales</taxon>
        <taxon>Brassicaceae</taxon>
        <taxon>Brassiceae</taxon>
        <taxon>Raphanus</taxon>
    </lineage>
</organism>
<dbReference type="GeneID" id="108806860"/>
<keyword evidence="2" id="KW-1185">Reference proteome</keyword>
<dbReference type="PANTHER" id="PTHR33566:SF6">
    <property type="entry name" value="PROTEIN DEFECTIVE IN MERISTEM SILENCING 3"/>
    <property type="match status" value="1"/>
</dbReference>
<evidence type="ECO:0000313" key="2">
    <source>
        <dbReference type="Proteomes" id="UP000504610"/>
    </source>
</evidence>
<feature type="coiled-coil region" evidence="1">
    <location>
        <begin position="41"/>
        <end position="75"/>
    </location>
</feature>
<dbReference type="OrthoDB" id="10036779at2759"/>
<evidence type="ECO:0000313" key="3">
    <source>
        <dbReference type="RefSeq" id="XP_018434567.1"/>
    </source>
</evidence>
<reference evidence="3" key="2">
    <citation type="submission" date="2025-08" db="UniProtKB">
        <authorList>
            <consortium name="RefSeq"/>
        </authorList>
    </citation>
    <scope>IDENTIFICATION</scope>
    <source>
        <tissue evidence="3">Leaf</tissue>
    </source>
</reference>
<keyword evidence="1" id="KW-0175">Coiled coil</keyword>
<proteinExistence type="predicted"/>
<dbReference type="Proteomes" id="UP000504610">
    <property type="component" value="Chromosome 6"/>
</dbReference>
<dbReference type="KEGG" id="rsz:108806860"/>
<reference evidence="2" key="1">
    <citation type="journal article" date="2019" name="Database">
        <title>The radish genome database (RadishGD): an integrated information resource for radish genomics.</title>
        <authorList>
            <person name="Yu H.J."/>
            <person name="Baek S."/>
            <person name="Lee Y.J."/>
            <person name="Cho A."/>
            <person name="Mun J.H."/>
        </authorList>
    </citation>
    <scope>NUCLEOTIDE SEQUENCE [LARGE SCALE GENOMIC DNA]</scope>
    <source>
        <strain evidence="2">cv. WK10039</strain>
    </source>
</reference>
<dbReference type="PANTHER" id="PTHR33566">
    <property type="entry name" value="EN/SPM-LIKE TRANSPOSON-RELATED"/>
    <property type="match status" value="1"/>
</dbReference>
<accession>A0A6J0JG09</accession>
<evidence type="ECO:0000256" key="1">
    <source>
        <dbReference type="SAM" id="Coils"/>
    </source>
</evidence>
<gene>
    <name evidence="3" type="primary">LOC108806860</name>
</gene>
<sequence length="407" mass="45376">MYPTGQQMFAQTMMELDPKETSSRDNGGGGMSHAEFALFNSDRLQSDLEDMGNKIKQHEDNLKFLKSQKNKLDESILELQVHMSKLHTSGTCRTETQDDNTINEQILEHVNSAAGVLSYVQSHHYSQASQLDMTNGVVGVVGKLGKVNDDNLSQVLSDYLGTRSMLGLVYKDYKSVNPLEKYDNHGYVDRNGAIHGLASSIGRTIDGHFHVISLENLRAYVGKCVAGDPQRRLDLPNPKLPNGECPPGFLGYAVNLIQIDPAYLVCVTAYGYGLRETLFYSLFSDLQVYKTRVDMITALPCVTDGAVSLDGGIIRNSGIFTLGTRDAKASVRFAKPSGSQTTGNYNEAERQMNEVRWKKEKTLEDIKRAQVLHDHALYNFGKKKEEFVRCLAQTQSSYPNEKMKSPR</sequence>